<protein>
    <submittedName>
        <fullName evidence="1">Uncharacterized protein</fullName>
    </submittedName>
</protein>
<evidence type="ECO:0000313" key="1">
    <source>
        <dbReference type="EMBL" id="GAI58063.1"/>
    </source>
</evidence>
<organism evidence="1">
    <name type="scientific">marine sediment metagenome</name>
    <dbReference type="NCBI Taxonomy" id="412755"/>
    <lineage>
        <taxon>unclassified sequences</taxon>
        <taxon>metagenomes</taxon>
        <taxon>ecological metagenomes</taxon>
    </lineage>
</organism>
<dbReference type="EMBL" id="BARV01036935">
    <property type="protein sequence ID" value="GAI58063.1"/>
    <property type="molecule type" value="Genomic_DNA"/>
</dbReference>
<accession>X1PQF4</accession>
<proteinExistence type="predicted"/>
<feature type="non-terminal residue" evidence="1">
    <location>
        <position position="1"/>
    </location>
</feature>
<sequence>TGGGFATTWEELDKAATLGLATSPIHQVLIE</sequence>
<gene>
    <name evidence="1" type="ORF">S06H3_57261</name>
</gene>
<dbReference type="AlphaFoldDB" id="X1PQF4"/>
<comment type="caution">
    <text evidence="1">The sequence shown here is derived from an EMBL/GenBank/DDBJ whole genome shotgun (WGS) entry which is preliminary data.</text>
</comment>
<name>X1PQF4_9ZZZZ</name>
<reference evidence="1" key="1">
    <citation type="journal article" date="2014" name="Front. Microbiol.">
        <title>High frequency of phylogenetically diverse reductive dehalogenase-homologous genes in deep subseafloor sedimentary metagenomes.</title>
        <authorList>
            <person name="Kawai M."/>
            <person name="Futagami T."/>
            <person name="Toyoda A."/>
            <person name="Takaki Y."/>
            <person name="Nishi S."/>
            <person name="Hori S."/>
            <person name="Arai W."/>
            <person name="Tsubouchi T."/>
            <person name="Morono Y."/>
            <person name="Uchiyama I."/>
            <person name="Ito T."/>
            <person name="Fujiyama A."/>
            <person name="Inagaki F."/>
            <person name="Takami H."/>
        </authorList>
    </citation>
    <scope>NUCLEOTIDE SEQUENCE</scope>
    <source>
        <strain evidence="1">Expedition CK06-06</strain>
    </source>
</reference>